<name>A0A3R6H0G0_9FIRM</name>
<evidence type="ECO:0000313" key="1">
    <source>
        <dbReference type="EMBL" id="RHN06376.1"/>
    </source>
</evidence>
<proteinExistence type="predicted"/>
<sequence length="248" mass="29263">MKVFIPAYFITSGHSVQKWKGTDMESMRDTKRIMEREIKKGSTPLSFEQMEIDKNNYQEITSVEKLTQVLQYLHRVGNYKSLAGKTVINNVYTFMRGRTPDFTRARSIFDREKIYHQMLRQEKKMKPVYDGDCYIETAKCYFSLPEEWEKHKMMYLNNDAFGFILSNKYILGLYKYCREARRDIAMEANEIPENTNTIIQRLINMDNLEVLSHCLLLDDVWIENNLIGAKMYTIFKLGNSSQSTAFLL</sequence>
<dbReference type="Proteomes" id="UP000283586">
    <property type="component" value="Unassembled WGS sequence"/>
</dbReference>
<protein>
    <submittedName>
        <fullName evidence="1">Uncharacterized protein</fullName>
    </submittedName>
</protein>
<comment type="caution">
    <text evidence="1">The sequence shown here is derived from an EMBL/GenBank/DDBJ whole genome shotgun (WGS) entry which is preliminary data.</text>
</comment>
<gene>
    <name evidence="1" type="ORF">DWZ31_13215</name>
</gene>
<dbReference type="EMBL" id="QRQN01000016">
    <property type="protein sequence ID" value="RHN06376.1"/>
    <property type="molecule type" value="Genomic_DNA"/>
</dbReference>
<accession>A0A3R6H0G0</accession>
<dbReference type="AlphaFoldDB" id="A0A3R6H0G0"/>
<reference evidence="1 2" key="1">
    <citation type="submission" date="2018-08" db="EMBL/GenBank/DDBJ databases">
        <title>A genome reference for cultivated species of the human gut microbiota.</title>
        <authorList>
            <person name="Zou Y."/>
            <person name="Xue W."/>
            <person name="Luo G."/>
        </authorList>
    </citation>
    <scope>NUCLEOTIDE SEQUENCE [LARGE SCALE GENOMIC DNA]</scope>
    <source>
        <strain evidence="1 2">AF31-21AC</strain>
    </source>
</reference>
<evidence type="ECO:0000313" key="2">
    <source>
        <dbReference type="Proteomes" id="UP000283586"/>
    </source>
</evidence>
<organism evidence="1 2">
    <name type="scientific">Roseburia intestinalis</name>
    <dbReference type="NCBI Taxonomy" id="166486"/>
    <lineage>
        <taxon>Bacteria</taxon>
        <taxon>Bacillati</taxon>
        <taxon>Bacillota</taxon>
        <taxon>Clostridia</taxon>
        <taxon>Lachnospirales</taxon>
        <taxon>Lachnospiraceae</taxon>
        <taxon>Roseburia</taxon>
    </lineage>
</organism>